<dbReference type="KEGG" id="pacp:FAZ97_31095"/>
<evidence type="ECO:0008006" key="4">
    <source>
        <dbReference type="Google" id="ProtNLM"/>
    </source>
</evidence>
<gene>
    <name evidence="2" type="ORF">FAZ97_31095</name>
</gene>
<proteinExistence type="predicted"/>
<protein>
    <recommendedName>
        <fullName evidence="4">Outer membrane surface antigen</fullName>
    </recommendedName>
</protein>
<accession>A0A7Z2GD37</accession>
<sequence length="136" mass="14501">MSCYDSIGSNARRHLFAALGLLAVACAASPAWSASAGFLERAPGGRLDQQDIDALNSTVKAVLNTRDDGETSAWSNHATGNRAEVKATLTPEGTSIVHHRMCRYVVVTVQGGGQPFTLRPQYCRNADATWELQGAP</sequence>
<keyword evidence="3" id="KW-1185">Reference proteome</keyword>
<evidence type="ECO:0000256" key="1">
    <source>
        <dbReference type="SAM" id="SignalP"/>
    </source>
</evidence>
<keyword evidence="1" id="KW-0732">Signal</keyword>
<dbReference type="EMBL" id="CP046912">
    <property type="protein sequence ID" value="QGZ59444.1"/>
    <property type="molecule type" value="Genomic_DNA"/>
</dbReference>
<dbReference type="Proteomes" id="UP000434209">
    <property type="component" value="Chromosome 4"/>
</dbReference>
<dbReference type="RefSeq" id="WP_158762626.1">
    <property type="nucleotide sequence ID" value="NZ_CP046912.1"/>
</dbReference>
<evidence type="ECO:0000313" key="3">
    <source>
        <dbReference type="Proteomes" id="UP000434209"/>
    </source>
</evidence>
<dbReference type="OrthoDB" id="8775956at2"/>
<dbReference type="AlphaFoldDB" id="A0A7Z2GD37"/>
<evidence type="ECO:0000313" key="2">
    <source>
        <dbReference type="EMBL" id="QGZ59444.1"/>
    </source>
</evidence>
<organism evidence="2 3">
    <name type="scientific">Paraburkholderia acidiphila</name>
    <dbReference type="NCBI Taxonomy" id="2571747"/>
    <lineage>
        <taxon>Bacteria</taxon>
        <taxon>Pseudomonadati</taxon>
        <taxon>Pseudomonadota</taxon>
        <taxon>Betaproteobacteria</taxon>
        <taxon>Burkholderiales</taxon>
        <taxon>Burkholderiaceae</taxon>
        <taxon>Paraburkholderia</taxon>
    </lineage>
</organism>
<name>A0A7Z2GD37_9BURK</name>
<reference evidence="2 3" key="1">
    <citation type="submission" date="2019-12" db="EMBL/GenBank/DDBJ databases">
        <title>Paraburkholderia acidiphila 7Q-K02 sp. nov and Paraburkholderia acidisoli DHF22 sp. nov., two strains isolated from forest soil.</title>
        <authorList>
            <person name="Gao Z."/>
            <person name="Qiu L."/>
        </authorList>
    </citation>
    <scope>NUCLEOTIDE SEQUENCE [LARGE SCALE GENOMIC DNA]</scope>
    <source>
        <strain evidence="2 3">7Q-K02</strain>
    </source>
</reference>
<feature type="signal peptide" evidence="1">
    <location>
        <begin position="1"/>
        <end position="33"/>
    </location>
</feature>
<feature type="chain" id="PRO_5031099252" description="Outer membrane surface antigen" evidence="1">
    <location>
        <begin position="34"/>
        <end position="136"/>
    </location>
</feature>